<organism evidence="2 3">
    <name type="scientific">Microbacterium album</name>
    <dbReference type="NCBI Taxonomy" id="2053191"/>
    <lineage>
        <taxon>Bacteria</taxon>
        <taxon>Bacillati</taxon>
        <taxon>Actinomycetota</taxon>
        <taxon>Actinomycetes</taxon>
        <taxon>Micrococcales</taxon>
        <taxon>Microbacteriaceae</taxon>
        <taxon>Microbacterium</taxon>
    </lineage>
</organism>
<dbReference type="InterPro" id="IPR032710">
    <property type="entry name" value="NTF2-like_dom_sf"/>
</dbReference>
<feature type="domain" description="SnoaL-like" evidence="1">
    <location>
        <begin position="7"/>
        <end position="116"/>
    </location>
</feature>
<dbReference type="Proteomes" id="UP000657592">
    <property type="component" value="Unassembled WGS sequence"/>
</dbReference>
<dbReference type="RefSeq" id="WP_188754256.1">
    <property type="nucleotide sequence ID" value="NZ_BMJY01000001.1"/>
</dbReference>
<dbReference type="InterPro" id="IPR037401">
    <property type="entry name" value="SnoaL-like"/>
</dbReference>
<protein>
    <recommendedName>
        <fullName evidence="1">SnoaL-like domain-containing protein</fullName>
    </recommendedName>
</protein>
<dbReference type="AlphaFoldDB" id="A0A917IAS7"/>
<keyword evidence="3" id="KW-1185">Reference proteome</keyword>
<comment type="caution">
    <text evidence="2">The sequence shown here is derived from an EMBL/GenBank/DDBJ whole genome shotgun (WGS) entry which is preliminary data.</text>
</comment>
<dbReference type="Pfam" id="PF12680">
    <property type="entry name" value="SnoaL_2"/>
    <property type="match status" value="1"/>
</dbReference>
<reference evidence="2" key="1">
    <citation type="journal article" date="2014" name="Int. J. Syst. Evol. Microbiol.">
        <title>Complete genome sequence of Corynebacterium casei LMG S-19264T (=DSM 44701T), isolated from a smear-ripened cheese.</title>
        <authorList>
            <consortium name="US DOE Joint Genome Institute (JGI-PGF)"/>
            <person name="Walter F."/>
            <person name="Albersmeier A."/>
            <person name="Kalinowski J."/>
            <person name="Ruckert C."/>
        </authorList>
    </citation>
    <scope>NUCLEOTIDE SEQUENCE</scope>
    <source>
        <strain evidence="2">CGMCC 1.15794</strain>
    </source>
</reference>
<proteinExistence type="predicted"/>
<dbReference type="Gene3D" id="3.10.450.50">
    <property type="match status" value="1"/>
</dbReference>
<sequence length="141" mass="15832">MNKEKFDDYIARFNARDDSAFDDYLHPDLHVQNGTLEYWGVQAMKDHYAGIWDTFTEELFPSDFIASETNAAIRMKTRFVAQRDNAASLFGPVAKGDRFEFLGVISYRIAPDGRFSDILVAAASFRAVRADGTAAELGTPH</sequence>
<evidence type="ECO:0000259" key="1">
    <source>
        <dbReference type="Pfam" id="PF12680"/>
    </source>
</evidence>
<gene>
    <name evidence="2" type="ORF">GCM10010921_00680</name>
</gene>
<name>A0A917IAS7_9MICO</name>
<reference evidence="2" key="2">
    <citation type="submission" date="2020-09" db="EMBL/GenBank/DDBJ databases">
        <authorList>
            <person name="Sun Q."/>
            <person name="Zhou Y."/>
        </authorList>
    </citation>
    <scope>NUCLEOTIDE SEQUENCE</scope>
    <source>
        <strain evidence="2">CGMCC 1.15794</strain>
    </source>
</reference>
<accession>A0A917IAS7</accession>
<evidence type="ECO:0000313" key="2">
    <source>
        <dbReference type="EMBL" id="GGH33611.1"/>
    </source>
</evidence>
<evidence type="ECO:0000313" key="3">
    <source>
        <dbReference type="Proteomes" id="UP000657592"/>
    </source>
</evidence>
<dbReference type="SUPFAM" id="SSF54427">
    <property type="entry name" value="NTF2-like"/>
    <property type="match status" value="1"/>
</dbReference>
<dbReference type="EMBL" id="BMJY01000001">
    <property type="protein sequence ID" value="GGH33611.1"/>
    <property type="molecule type" value="Genomic_DNA"/>
</dbReference>